<gene>
    <name evidence="2" type="ordered locus">Desti_3069</name>
</gene>
<evidence type="ECO:0000256" key="1">
    <source>
        <dbReference type="SAM" id="Phobius"/>
    </source>
</evidence>
<dbReference type="AlphaFoldDB" id="I4C840"/>
<feature type="transmembrane region" description="Helical" evidence="1">
    <location>
        <begin position="672"/>
        <end position="697"/>
    </location>
</feature>
<proteinExistence type="predicted"/>
<feature type="transmembrane region" description="Helical" evidence="1">
    <location>
        <begin position="157"/>
        <end position="177"/>
    </location>
</feature>
<reference evidence="3" key="1">
    <citation type="submission" date="2012-06" db="EMBL/GenBank/DDBJ databases">
        <title>Complete sequence of chromosome of Desulfomonile tiedjei DSM 6799.</title>
        <authorList>
            <person name="Lucas S."/>
            <person name="Copeland A."/>
            <person name="Lapidus A."/>
            <person name="Glavina del Rio T."/>
            <person name="Dalin E."/>
            <person name="Tice H."/>
            <person name="Bruce D."/>
            <person name="Goodwin L."/>
            <person name="Pitluck S."/>
            <person name="Peters L."/>
            <person name="Ovchinnikova G."/>
            <person name="Zeytun A."/>
            <person name="Lu M."/>
            <person name="Kyrpides N."/>
            <person name="Mavromatis K."/>
            <person name="Ivanova N."/>
            <person name="Brettin T."/>
            <person name="Detter J.C."/>
            <person name="Han C."/>
            <person name="Larimer F."/>
            <person name="Land M."/>
            <person name="Hauser L."/>
            <person name="Markowitz V."/>
            <person name="Cheng J.-F."/>
            <person name="Hugenholtz P."/>
            <person name="Woyke T."/>
            <person name="Wu D."/>
            <person name="Spring S."/>
            <person name="Schroeder M."/>
            <person name="Brambilla E."/>
            <person name="Klenk H.-P."/>
            <person name="Eisen J.A."/>
        </authorList>
    </citation>
    <scope>NUCLEOTIDE SEQUENCE [LARGE SCALE GENOMIC DNA]</scope>
    <source>
        <strain evidence="3">ATCC 49306 / DSM 6799 / DCB-1</strain>
    </source>
</reference>
<feature type="transmembrane region" description="Helical" evidence="1">
    <location>
        <begin position="364"/>
        <end position="381"/>
    </location>
</feature>
<feature type="transmembrane region" description="Helical" evidence="1">
    <location>
        <begin position="189"/>
        <end position="209"/>
    </location>
</feature>
<dbReference type="PANTHER" id="PTHR38454:SF1">
    <property type="entry name" value="INTEGRAL MEMBRANE PROTEIN"/>
    <property type="match status" value="1"/>
</dbReference>
<dbReference type="RefSeq" id="WP_014810868.1">
    <property type="nucleotide sequence ID" value="NC_018025.1"/>
</dbReference>
<accession>I4C840</accession>
<keyword evidence="3" id="KW-1185">Reference proteome</keyword>
<sequence>MTCIFKWDAWDAYWPWFHYFVISLKSGRWPLWDPGPNCGFPFHAELNTSLYYPVSIVTGLLFGGGYKVFQLLWLGHWLSGMLGLFFLLKRFGMSPLAAIAGATIFGFNGFFIGNAEHTTCIVAMSYFPWILLLLDYSNRNTFLYPCTAGLLTGFSALGGNPVITIYMVPMICLWSLLRLRPISMVVRTLFITFLVAGIILSPSYVSFLVEGRDFTDRVDLLPIVEALDHDRFSWDALVSLIAPALIAKYSHYFQNQELTMINGYFGVFGVLSVIGVSLNRELRQRWKWVLVFIVVAFLLSLGTSGLIGIPAYYIIPALRFGRHTALFKAFWMFGGAVLAGAYFDSLTCSEKSKGTTLLGSSEKILLATFLAVIALLTWAWLVPDTYLVRSAIPIPREPNTFWTAFVCTSYSLVTVALFWFSVQLFKTQLSQRLLVGFLLLIIIGDAAAYKISSQESICWGSRAFKQIQAIEHEAQSKSLTAPDPNGVRNTDPNFSGNYWAFDGKSYCRAYLPMTNRSYETLVGNSLPPYEYSRFLEVLKTAPRFWLVPEAAFAKETDTAALTTLKSTGMNDPVPLFIHDAQASGILDEQKVTHGVRPGSYGSVRVLLYEHEKIRLKVTAPDDCWLFATERYNGSWKSFVDDEPQKLFKANFCFRALRVSAGEHVIEMTYSPWAYLPLLFLSWGLSLIIIAVWIYAGVVKILQALSPRPAIEHDFP</sequence>
<keyword evidence="1" id="KW-1133">Transmembrane helix</keyword>
<feature type="transmembrane region" description="Helical" evidence="1">
    <location>
        <begin position="50"/>
        <end position="66"/>
    </location>
</feature>
<dbReference type="Proteomes" id="UP000006055">
    <property type="component" value="Chromosome"/>
</dbReference>
<organism evidence="2 3">
    <name type="scientific">Desulfomonile tiedjei (strain ATCC 49306 / DSM 6799 / DCB-1)</name>
    <dbReference type="NCBI Taxonomy" id="706587"/>
    <lineage>
        <taxon>Bacteria</taxon>
        <taxon>Pseudomonadati</taxon>
        <taxon>Thermodesulfobacteriota</taxon>
        <taxon>Desulfomonilia</taxon>
        <taxon>Desulfomonilales</taxon>
        <taxon>Desulfomonilaceae</taxon>
        <taxon>Desulfomonile</taxon>
    </lineage>
</organism>
<dbReference type="OrthoDB" id="9815466at2"/>
<dbReference type="InterPro" id="IPR018580">
    <property type="entry name" value="Uncharacterised_YfhO"/>
</dbReference>
<evidence type="ECO:0000313" key="3">
    <source>
        <dbReference type="Proteomes" id="UP000006055"/>
    </source>
</evidence>
<dbReference type="STRING" id="706587.Desti_3069"/>
<dbReference type="KEGG" id="dti:Desti_3069"/>
<protein>
    <submittedName>
        <fullName evidence="2">Bacterial membrane protein YfhO</fullName>
    </submittedName>
</protein>
<name>I4C840_DESTA</name>
<feature type="transmembrane region" description="Helical" evidence="1">
    <location>
        <begin position="401"/>
        <end position="421"/>
    </location>
</feature>
<feature type="transmembrane region" description="Helical" evidence="1">
    <location>
        <begin position="119"/>
        <end position="137"/>
    </location>
</feature>
<dbReference type="EMBL" id="CP003360">
    <property type="protein sequence ID" value="AFM25731.1"/>
    <property type="molecule type" value="Genomic_DNA"/>
</dbReference>
<feature type="transmembrane region" description="Helical" evidence="1">
    <location>
        <begin position="94"/>
        <end position="112"/>
    </location>
</feature>
<dbReference type="eggNOG" id="COG4485">
    <property type="taxonomic scope" value="Bacteria"/>
</dbReference>
<feature type="transmembrane region" description="Helical" evidence="1">
    <location>
        <begin position="325"/>
        <end position="343"/>
    </location>
</feature>
<dbReference type="PANTHER" id="PTHR38454">
    <property type="entry name" value="INTEGRAL MEMBRANE PROTEIN-RELATED"/>
    <property type="match status" value="1"/>
</dbReference>
<dbReference type="HOGENOM" id="CLU_386224_0_0_7"/>
<feature type="transmembrane region" description="Helical" evidence="1">
    <location>
        <begin position="288"/>
        <end position="313"/>
    </location>
</feature>
<keyword evidence="1" id="KW-0812">Transmembrane</keyword>
<evidence type="ECO:0000313" key="2">
    <source>
        <dbReference type="EMBL" id="AFM25731.1"/>
    </source>
</evidence>
<feature type="transmembrane region" description="Helical" evidence="1">
    <location>
        <begin position="258"/>
        <end position="276"/>
    </location>
</feature>
<keyword evidence="1" id="KW-0472">Membrane</keyword>